<organism evidence="2 3">
    <name type="scientific">Dorea acetigenes</name>
    <dbReference type="NCBI Taxonomy" id="2981787"/>
    <lineage>
        <taxon>Bacteria</taxon>
        <taxon>Bacillati</taxon>
        <taxon>Bacillota</taxon>
        <taxon>Clostridia</taxon>
        <taxon>Lachnospirales</taxon>
        <taxon>Lachnospiraceae</taxon>
        <taxon>Dorea</taxon>
    </lineage>
</organism>
<name>A0ABT2RPP4_9FIRM</name>
<dbReference type="Proteomes" id="UP001652431">
    <property type="component" value="Unassembled WGS sequence"/>
</dbReference>
<evidence type="ECO:0000259" key="1">
    <source>
        <dbReference type="Pfam" id="PF13936"/>
    </source>
</evidence>
<dbReference type="Pfam" id="PF13936">
    <property type="entry name" value="HTH_38"/>
    <property type="match status" value="1"/>
</dbReference>
<proteinExistence type="predicted"/>
<dbReference type="InterPro" id="IPR025246">
    <property type="entry name" value="IS30-like_HTH"/>
</dbReference>
<comment type="caution">
    <text evidence="2">The sequence shown here is derived from an EMBL/GenBank/DDBJ whole genome shotgun (WGS) entry which is preliminary data.</text>
</comment>
<dbReference type="Gene3D" id="1.10.10.60">
    <property type="entry name" value="Homeodomain-like"/>
    <property type="match status" value="2"/>
</dbReference>
<evidence type="ECO:0000313" key="3">
    <source>
        <dbReference type="Proteomes" id="UP001652431"/>
    </source>
</evidence>
<dbReference type="EMBL" id="JAOQJU010000018">
    <property type="protein sequence ID" value="MCU6687384.1"/>
    <property type="molecule type" value="Genomic_DNA"/>
</dbReference>
<dbReference type="RefSeq" id="WP_158371054.1">
    <property type="nucleotide sequence ID" value="NZ_JAOQJU010000018.1"/>
</dbReference>
<evidence type="ECO:0000313" key="2">
    <source>
        <dbReference type="EMBL" id="MCU6687384.1"/>
    </source>
</evidence>
<gene>
    <name evidence="2" type="ORF">OCV99_12725</name>
</gene>
<feature type="domain" description="Transposase IS30-like HTH" evidence="1">
    <location>
        <begin position="49"/>
        <end position="90"/>
    </location>
</feature>
<reference evidence="2 3" key="1">
    <citation type="journal article" date="2021" name="ISME Commun">
        <title>Automated analysis of genomic sequences facilitates high-throughput and comprehensive description of bacteria.</title>
        <authorList>
            <person name="Hitch T.C.A."/>
        </authorList>
    </citation>
    <scope>NUCLEOTIDE SEQUENCE [LARGE SCALE GENOMIC DNA]</scope>
    <source>
        <strain evidence="2 3">Sanger_03</strain>
    </source>
</reference>
<keyword evidence="3" id="KW-1185">Reference proteome</keyword>
<accession>A0ABT2RPP4</accession>
<protein>
    <submittedName>
        <fullName evidence="2">Helix-turn-helix domain-containing protein</fullName>
    </submittedName>
</protein>
<sequence length="153" mass="17712">MGLSEINSKNYKIILEKVKYALPTPVIDSSESADFATAYNIKTEIKQQQKHLSDEELELIAQKYLAGVSTYDLAQEFGCHRYTISNNLKRMGIDVSGHVEGRKYKTEEVIRLYTEERKSVKQIAKMFGVCDGTIYKCLRRNNISTNRTRWDYE</sequence>